<keyword evidence="5 7" id="KW-0813">Transport</keyword>
<sequence>MKKIALFAVASLSMLSVSAFADTTINGAGASFPYPVYMKWAKAYQGETGVKLNYQSIGSGGGIKQITAKTVDFGASDAPLSEEKLDQIGLVQFPAVMGSIVPVVNVKGIAAGQLNISGKLLADIYLGKVKYWDDAEVKADNSSVSLPHQPIVVVHRSDASGTSFNYTGYLSKVSSDWQSQVGQGKEVVWPKAATNLGGKGNAGVANLVKRTPGAIGYVEYAYAEQNKLTYTAMKNSAGHFVQPTLSSFQAAAANADWTHAPGFAVDLNNQPGDQSWPMTAATFILMYKDQANADTAKEVLKFFEWGYEHGELASQLGYVPMPKSVVSMVNDMWEKDIKSNGKTVY</sequence>
<evidence type="ECO:0000313" key="10">
    <source>
        <dbReference type="EMBL" id="SDI07272.1"/>
    </source>
</evidence>
<dbReference type="CDD" id="cd13565">
    <property type="entry name" value="PBP2_PstS"/>
    <property type="match status" value="1"/>
</dbReference>
<dbReference type="GO" id="GO:0043190">
    <property type="term" value="C:ATP-binding cassette (ABC) transporter complex"/>
    <property type="evidence" value="ECO:0007669"/>
    <property type="project" value="InterPro"/>
</dbReference>
<name>A0A1G8HL22_9VIBR</name>
<dbReference type="GO" id="GO:0042301">
    <property type="term" value="F:phosphate ion binding"/>
    <property type="evidence" value="ECO:0007669"/>
    <property type="project" value="InterPro"/>
</dbReference>
<dbReference type="GO" id="GO:0035435">
    <property type="term" value="P:phosphate ion transmembrane transport"/>
    <property type="evidence" value="ECO:0007669"/>
    <property type="project" value="InterPro"/>
</dbReference>
<dbReference type="InterPro" id="IPR024370">
    <property type="entry name" value="PBP_domain"/>
</dbReference>
<evidence type="ECO:0000256" key="8">
    <source>
        <dbReference type="SAM" id="SignalP"/>
    </source>
</evidence>
<evidence type="ECO:0000313" key="11">
    <source>
        <dbReference type="Proteomes" id="UP000198854"/>
    </source>
</evidence>
<evidence type="ECO:0000256" key="4">
    <source>
        <dbReference type="ARBA" id="ARBA00021889"/>
    </source>
</evidence>
<keyword evidence="11" id="KW-1185">Reference proteome</keyword>
<dbReference type="Proteomes" id="UP000198854">
    <property type="component" value="Unassembled WGS sequence"/>
</dbReference>
<dbReference type="Gene3D" id="3.40.190.10">
    <property type="entry name" value="Periplasmic binding protein-like II"/>
    <property type="match status" value="2"/>
</dbReference>
<dbReference type="RefSeq" id="WP_093279481.1">
    <property type="nucleotide sequence ID" value="NZ_FNDD01000055.1"/>
</dbReference>
<evidence type="ECO:0000256" key="2">
    <source>
        <dbReference type="ARBA" id="ARBA00008725"/>
    </source>
</evidence>
<proteinExistence type="inferred from homology"/>
<dbReference type="InterPro" id="IPR050962">
    <property type="entry name" value="Phosphate-bind_PstS"/>
</dbReference>
<dbReference type="OrthoDB" id="9801510at2"/>
<dbReference type="EMBL" id="FNDD01000055">
    <property type="protein sequence ID" value="SDI07272.1"/>
    <property type="molecule type" value="Genomic_DNA"/>
</dbReference>
<feature type="chain" id="PRO_5011569126" description="Phosphate-binding protein PstS" evidence="8">
    <location>
        <begin position="22"/>
        <end position="345"/>
    </location>
</feature>
<feature type="domain" description="PBP" evidence="9">
    <location>
        <begin position="19"/>
        <end position="303"/>
    </location>
</feature>
<evidence type="ECO:0000256" key="1">
    <source>
        <dbReference type="ARBA" id="ARBA00002841"/>
    </source>
</evidence>
<evidence type="ECO:0000256" key="6">
    <source>
        <dbReference type="ARBA" id="ARBA00022592"/>
    </source>
</evidence>
<dbReference type="AlphaFoldDB" id="A0A1G8HL22"/>
<dbReference type="SUPFAM" id="SSF53850">
    <property type="entry name" value="Periplasmic binding protein-like II"/>
    <property type="match status" value="1"/>
</dbReference>
<protein>
    <recommendedName>
        <fullName evidence="4 7">Phosphate-binding protein PstS</fullName>
    </recommendedName>
</protein>
<feature type="signal peptide" evidence="8">
    <location>
        <begin position="1"/>
        <end position="21"/>
    </location>
</feature>
<organism evidence="10 11">
    <name type="scientific">Vibrio xiamenensis</name>
    <dbReference type="NCBI Taxonomy" id="861298"/>
    <lineage>
        <taxon>Bacteria</taxon>
        <taxon>Pseudomonadati</taxon>
        <taxon>Pseudomonadota</taxon>
        <taxon>Gammaproteobacteria</taxon>
        <taxon>Vibrionales</taxon>
        <taxon>Vibrionaceae</taxon>
        <taxon>Vibrio</taxon>
    </lineage>
</organism>
<comment type="function">
    <text evidence="1 7">Part of the ABC transporter complex PstSACB involved in phosphate import.</text>
</comment>
<gene>
    <name evidence="10" type="ORF">SAMN04488136_1552</name>
</gene>
<comment type="similarity">
    <text evidence="2 7">Belongs to the PstS family.</text>
</comment>
<dbReference type="PANTHER" id="PTHR42996:SF1">
    <property type="entry name" value="PHOSPHATE-BINDING PROTEIN PSTS"/>
    <property type="match status" value="1"/>
</dbReference>
<dbReference type="Pfam" id="PF12849">
    <property type="entry name" value="PBP_like_2"/>
    <property type="match status" value="1"/>
</dbReference>
<keyword evidence="6 7" id="KW-0592">Phosphate transport</keyword>
<keyword evidence="8" id="KW-0732">Signal</keyword>
<evidence type="ECO:0000256" key="3">
    <source>
        <dbReference type="ARBA" id="ARBA00011529"/>
    </source>
</evidence>
<evidence type="ECO:0000256" key="5">
    <source>
        <dbReference type="ARBA" id="ARBA00022448"/>
    </source>
</evidence>
<dbReference type="STRING" id="861298.SAMN04488136_1552"/>
<dbReference type="NCBIfam" id="NF008171">
    <property type="entry name" value="PRK10918.1"/>
    <property type="match status" value="1"/>
</dbReference>
<evidence type="ECO:0000259" key="9">
    <source>
        <dbReference type="Pfam" id="PF12849"/>
    </source>
</evidence>
<dbReference type="InterPro" id="IPR005673">
    <property type="entry name" value="ABC_phos-bd_PstS"/>
</dbReference>
<evidence type="ECO:0000256" key="7">
    <source>
        <dbReference type="PIRNR" id="PIRNR002756"/>
    </source>
</evidence>
<comment type="subunit">
    <text evidence="3 7">The complex is composed of two ATP-binding proteins (PstB), two transmembrane proteins (PstC and PstA) and a solute-binding protein (PstS).</text>
</comment>
<dbReference type="NCBIfam" id="TIGR00975">
    <property type="entry name" value="3a0107s03"/>
    <property type="match status" value="1"/>
</dbReference>
<reference evidence="10 11" key="1">
    <citation type="submission" date="2016-10" db="EMBL/GenBank/DDBJ databases">
        <authorList>
            <person name="de Groot N.N."/>
        </authorList>
    </citation>
    <scope>NUCLEOTIDE SEQUENCE [LARGE SCALE GENOMIC DNA]</scope>
    <source>
        <strain evidence="10 11">CGMCC 1.10228</strain>
    </source>
</reference>
<dbReference type="PANTHER" id="PTHR42996">
    <property type="entry name" value="PHOSPHATE-BINDING PROTEIN PSTS"/>
    <property type="match status" value="1"/>
</dbReference>
<accession>A0A1G8HL22</accession>
<dbReference type="PIRSF" id="PIRSF002756">
    <property type="entry name" value="PstS"/>
    <property type="match status" value="1"/>
</dbReference>